<dbReference type="InterPro" id="IPR040442">
    <property type="entry name" value="Pyrv_kinase-like_dom_sf"/>
</dbReference>
<keyword evidence="1 5" id="KW-0456">Lyase</keyword>
<sequence length="151" mass="16434">LYALPAGEYATAEAWLEHQGLTNTIADAVKAHVAGDSVDKMFDKVESAFVEAWQSDAGLNTYGEAVAELLEFREREGEPAAMSAADWRAFAARASLYTAQEKAHELGADVAWDCERVKTPEGYYQVRGGIPYAIAKSLAAAPFADILWMET</sequence>
<evidence type="ECO:0000313" key="6">
    <source>
        <dbReference type="Proteomes" id="UP001183414"/>
    </source>
</evidence>
<dbReference type="EMBL" id="JAVREQ010000183">
    <property type="protein sequence ID" value="MDT0382834.1"/>
    <property type="molecule type" value="Genomic_DNA"/>
</dbReference>
<dbReference type="PANTHER" id="PTHR21631">
    <property type="entry name" value="ISOCITRATE LYASE/MALATE SYNTHASE"/>
    <property type="match status" value="1"/>
</dbReference>
<dbReference type="Pfam" id="PF00463">
    <property type="entry name" value="ICL"/>
    <property type="match status" value="1"/>
</dbReference>
<feature type="non-terminal residue" evidence="5">
    <location>
        <position position="1"/>
    </location>
</feature>
<dbReference type="SUPFAM" id="SSF51621">
    <property type="entry name" value="Phosphoenolpyruvate/pyruvate domain"/>
    <property type="match status" value="1"/>
</dbReference>
<dbReference type="Proteomes" id="UP001183414">
    <property type="component" value="Unassembled WGS sequence"/>
</dbReference>
<organism evidence="5 6">
    <name type="scientific">Streptomyces hazeniae</name>
    <dbReference type="NCBI Taxonomy" id="3075538"/>
    <lineage>
        <taxon>Bacteria</taxon>
        <taxon>Bacillati</taxon>
        <taxon>Actinomycetota</taxon>
        <taxon>Actinomycetes</taxon>
        <taxon>Kitasatosporales</taxon>
        <taxon>Streptomycetaceae</taxon>
        <taxon>Streptomyces</taxon>
    </lineage>
</organism>
<evidence type="ECO:0000256" key="1">
    <source>
        <dbReference type="ARBA" id="ARBA00023239"/>
    </source>
</evidence>
<protein>
    <recommendedName>
        <fullName evidence="3">Isocitrase</fullName>
    </recommendedName>
    <alternativeName>
        <fullName evidence="4">Isocitratase</fullName>
    </alternativeName>
</protein>
<accession>A0ABU2P1F6</accession>
<dbReference type="PANTHER" id="PTHR21631:SF3">
    <property type="entry name" value="BIFUNCTIONAL GLYOXYLATE CYCLE PROTEIN"/>
    <property type="match status" value="1"/>
</dbReference>
<dbReference type="GO" id="GO:0016829">
    <property type="term" value="F:lyase activity"/>
    <property type="evidence" value="ECO:0007669"/>
    <property type="project" value="UniProtKB-KW"/>
</dbReference>
<name>A0ABU2P1F6_9ACTN</name>
<dbReference type="InterPro" id="IPR006254">
    <property type="entry name" value="Isocitrate_lyase"/>
</dbReference>
<dbReference type="Gene3D" id="3.20.20.60">
    <property type="entry name" value="Phosphoenolpyruvate-binding domains"/>
    <property type="match status" value="1"/>
</dbReference>
<comment type="catalytic activity">
    <reaction evidence="2">
        <text>D-threo-isocitrate = glyoxylate + succinate</text>
        <dbReference type="Rhea" id="RHEA:13245"/>
        <dbReference type="ChEBI" id="CHEBI:15562"/>
        <dbReference type="ChEBI" id="CHEBI:30031"/>
        <dbReference type="ChEBI" id="CHEBI:36655"/>
        <dbReference type="EC" id="4.1.3.1"/>
    </reaction>
</comment>
<dbReference type="InterPro" id="IPR015813">
    <property type="entry name" value="Pyrv/PenolPyrv_kinase-like_dom"/>
</dbReference>
<evidence type="ECO:0000256" key="2">
    <source>
        <dbReference type="ARBA" id="ARBA00023531"/>
    </source>
</evidence>
<keyword evidence="6" id="KW-1185">Reference proteome</keyword>
<gene>
    <name evidence="5" type="ORF">RM572_29225</name>
</gene>
<comment type="caution">
    <text evidence="5">The sequence shown here is derived from an EMBL/GenBank/DDBJ whole genome shotgun (WGS) entry which is preliminary data.</text>
</comment>
<evidence type="ECO:0000256" key="4">
    <source>
        <dbReference type="ARBA" id="ARBA00031921"/>
    </source>
</evidence>
<reference evidence="6" key="1">
    <citation type="submission" date="2023-07" db="EMBL/GenBank/DDBJ databases">
        <title>30 novel species of actinomycetes from the DSMZ collection.</title>
        <authorList>
            <person name="Nouioui I."/>
        </authorList>
    </citation>
    <scope>NUCLEOTIDE SEQUENCE [LARGE SCALE GENOMIC DNA]</scope>
    <source>
        <strain evidence="6">DSM 42041</strain>
    </source>
</reference>
<proteinExistence type="predicted"/>
<evidence type="ECO:0000256" key="3">
    <source>
        <dbReference type="ARBA" id="ARBA00031022"/>
    </source>
</evidence>
<feature type="non-terminal residue" evidence="5">
    <location>
        <position position="151"/>
    </location>
</feature>
<evidence type="ECO:0000313" key="5">
    <source>
        <dbReference type="EMBL" id="MDT0382834.1"/>
    </source>
</evidence>